<name>A0A1H2V7D0_9FIRM</name>
<dbReference type="InterPro" id="IPR039421">
    <property type="entry name" value="Type_1_exporter"/>
</dbReference>
<evidence type="ECO:0000256" key="7">
    <source>
        <dbReference type="SAM" id="Phobius"/>
    </source>
</evidence>
<dbReference type="Pfam" id="PF00664">
    <property type="entry name" value="ABC_membrane"/>
    <property type="match status" value="1"/>
</dbReference>
<evidence type="ECO:0000256" key="2">
    <source>
        <dbReference type="ARBA" id="ARBA00022692"/>
    </source>
</evidence>
<sequence>MKGNSHRLSYFTYQLTNKDKKYKRLFFIKTLKFTFYIMHIRIGDIVTKLGNMNIIFKIYLEFIFKYIWVHARIFVLTILGLILNLYKPHIYRLIIDEGLILKNMETLLTLSSIFIVCYILESFFSICLTRDLSYLKNRIDYDLSTALYNKILKQDMYFFEKIRSGELIQRVLGEISNITNLFSDLLISLLSQILLIILVIIIMFKINIILTLITLMVIPLIIVHFKFFNRKIRENQFQVRAKTSELTNRLQEHIEGITIIKANHREKMSCLIFSRHLHELIKEHVNRVKLVTINNQVLSFLYTIAPISLLLIGGISVIDGQMTLGSFISFNMYIGKLYNPINAVAKINLEFQKSIVALERFCEIYLFKNEDNTNSKKKKKNYVNEGIHFINVNFSHNNTLIIKNFSYTFQKGKIICIIGKNGIGKSTLIQLICGIYTIKDGNILIDDIPIREIDNMSLRKLFGIALQNAFLFNNMSIAQNLTFGRHYYNEQRIAELADILNITKDIDELDYGYKTLVKRNGDIFSEGQKQKLNIIRALYNDPQILLLDEPTSSIDYETSIKFYEYLKKIREDKIIICVTHKKEMLDFADEVIDLDKMFCNASY</sequence>
<organism evidence="10 11">
    <name type="scientific">Tepidimicrobium xylanilyticum</name>
    <dbReference type="NCBI Taxonomy" id="1123352"/>
    <lineage>
        <taxon>Bacteria</taxon>
        <taxon>Bacillati</taxon>
        <taxon>Bacillota</taxon>
        <taxon>Tissierellia</taxon>
        <taxon>Tissierellales</taxon>
        <taxon>Tepidimicrobiaceae</taxon>
        <taxon>Tepidimicrobium</taxon>
    </lineage>
</organism>
<dbReference type="InterPro" id="IPR036640">
    <property type="entry name" value="ABC1_TM_sf"/>
</dbReference>
<dbReference type="PANTHER" id="PTHR43394">
    <property type="entry name" value="ATP-DEPENDENT PERMEASE MDL1, MITOCHONDRIAL"/>
    <property type="match status" value="1"/>
</dbReference>
<feature type="transmembrane region" description="Helical" evidence="7">
    <location>
        <begin position="181"/>
        <end position="202"/>
    </location>
</feature>
<evidence type="ECO:0000256" key="1">
    <source>
        <dbReference type="ARBA" id="ARBA00004651"/>
    </source>
</evidence>
<dbReference type="Pfam" id="PF00005">
    <property type="entry name" value="ABC_tran"/>
    <property type="match status" value="1"/>
</dbReference>
<dbReference type="SUPFAM" id="SSF90123">
    <property type="entry name" value="ABC transporter transmembrane region"/>
    <property type="match status" value="1"/>
</dbReference>
<evidence type="ECO:0000313" key="10">
    <source>
        <dbReference type="EMBL" id="SDW64227.1"/>
    </source>
</evidence>
<keyword evidence="6 7" id="KW-0472">Membrane</keyword>
<protein>
    <submittedName>
        <fullName evidence="10">ATP-binding cassette, subfamily B</fullName>
    </submittedName>
</protein>
<dbReference type="SUPFAM" id="SSF52540">
    <property type="entry name" value="P-loop containing nucleoside triphosphate hydrolases"/>
    <property type="match status" value="1"/>
</dbReference>
<dbReference type="InterPro" id="IPR027417">
    <property type="entry name" value="P-loop_NTPase"/>
</dbReference>
<feature type="domain" description="ABC transmembrane type-1" evidence="9">
    <location>
        <begin position="73"/>
        <end position="353"/>
    </location>
</feature>
<dbReference type="Gene3D" id="3.40.50.300">
    <property type="entry name" value="P-loop containing nucleotide triphosphate hydrolases"/>
    <property type="match status" value="1"/>
</dbReference>
<keyword evidence="4 10" id="KW-0067">ATP-binding</keyword>
<keyword evidence="5 7" id="KW-1133">Transmembrane helix</keyword>
<evidence type="ECO:0000256" key="3">
    <source>
        <dbReference type="ARBA" id="ARBA00022741"/>
    </source>
</evidence>
<dbReference type="InterPro" id="IPR003439">
    <property type="entry name" value="ABC_transporter-like_ATP-bd"/>
</dbReference>
<accession>A0A1H2V7D0</accession>
<evidence type="ECO:0000256" key="6">
    <source>
        <dbReference type="ARBA" id="ARBA00023136"/>
    </source>
</evidence>
<evidence type="ECO:0000256" key="4">
    <source>
        <dbReference type="ARBA" id="ARBA00022840"/>
    </source>
</evidence>
<feature type="transmembrane region" description="Helical" evidence="7">
    <location>
        <begin position="66"/>
        <end position="86"/>
    </location>
</feature>
<proteinExistence type="predicted"/>
<dbReference type="Gene3D" id="1.20.1560.10">
    <property type="entry name" value="ABC transporter type 1, transmembrane domain"/>
    <property type="match status" value="1"/>
</dbReference>
<evidence type="ECO:0000256" key="5">
    <source>
        <dbReference type="ARBA" id="ARBA00022989"/>
    </source>
</evidence>
<dbReference type="GO" id="GO:0015421">
    <property type="term" value="F:ABC-type oligopeptide transporter activity"/>
    <property type="evidence" value="ECO:0007669"/>
    <property type="project" value="TreeGrafter"/>
</dbReference>
<evidence type="ECO:0000259" key="8">
    <source>
        <dbReference type="PROSITE" id="PS50893"/>
    </source>
</evidence>
<dbReference type="EMBL" id="FNNG01000003">
    <property type="protein sequence ID" value="SDW64227.1"/>
    <property type="molecule type" value="Genomic_DNA"/>
</dbReference>
<dbReference type="GO" id="GO:0005524">
    <property type="term" value="F:ATP binding"/>
    <property type="evidence" value="ECO:0007669"/>
    <property type="project" value="UniProtKB-KW"/>
</dbReference>
<keyword evidence="2 7" id="KW-0812">Transmembrane</keyword>
<dbReference type="PROSITE" id="PS50893">
    <property type="entry name" value="ABC_TRANSPORTER_2"/>
    <property type="match status" value="1"/>
</dbReference>
<feature type="domain" description="ABC transporter" evidence="8">
    <location>
        <begin position="387"/>
        <end position="603"/>
    </location>
</feature>
<evidence type="ECO:0000259" key="9">
    <source>
        <dbReference type="PROSITE" id="PS50929"/>
    </source>
</evidence>
<dbReference type="CDD" id="cd07346">
    <property type="entry name" value="ABC_6TM_exporters"/>
    <property type="match status" value="1"/>
</dbReference>
<dbReference type="GO" id="GO:0016887">
    <property type="term" value="F:ATP hydrolysis activity"/>
    <property type="evidence" value="ECO:0007669"/>
    <property type="project" value="InterPro"/>
</dbReference>
<dbReference type="PROSITE" id="PS50929">
    <property type="entry name" value="ABC_TM1F"/>
    <property type="match status" value="1"/>
</dbReference>
<feature type="transmembrane region" description="Helical" evidence="7">
    <location>
        <begin position="297"/>
        <end position="318"/>
    </location>
</feature>
<dbReference type="SMART" id="SM00382">
    <property type="entry name" value="AAA"/>
    <property type="match status" value="1"/>
</dbReference>
<reference evidence="10 11" key="1">
    <citation type="submission" date="2016-10" db="EMBL/GenBank/DDBJ databases">
        <authorList>
            <person name="de Groot N.N."/>
        </authorList>
    </citation>
    <scope>NUCLEOTIDE SEQUENCE [LARGE SCALE GENOMIC DNA]</scope>
    <source>
        <strain evidence="10 11">DSM 23310</strain>
    </source>
</reference>
<gene>
    <name evidence="10" type="ORF">SAMN05660923_01039</name>
</gene>
<dbReference type="Proteomes" id="UP000198828">
    <property type="component" value="Unassembled WGS sequence"/>
</dbReference>
<dbReference type="GO" id="GO:0005886">
    <property type="term" value="C:plasma membrane"/>
    <property type="evidence" value="ECO:0007669"/>
    <property type="project" value="UniProtKB-SubCell"/>
</dbReference>
<keyword evidence="3" id="KW-0547">Nucleotide-binding</keyword>
<feature type="transmembrane region" description="Helical" evidence="7">
    <location>
        <begin position="106"/>
        <end position="128"/>
    </location>
</feature>
<dbReference type="PANTHER" id="PTHR43394:SF1">
    <property type="entry name" value="ATP-BINDING CASSETTE SUB-FAMILY B MEMBER 10, MITOCHONDRIAL"/>
    <property type="match status" value="1"/>
</dbReference>
<dbReference type="InterPro" id="IPR011527">
    <property type="entry name" value="ABC1_TM_dom"/>
</dbReference>
<dbReference type="InterPro" id="IPR003593">
    <property type="entry name" value="AAA+_ATPase"/>
</dbReference>
<dbReference type="AlphaFoldDB" id="A0A1H2V7D0"/>
<comment type="subcellular location">
    <subcellularLocation>
        <location evidence="1">Cell membrane</location>
        <topology evidence="1">Multi-pass membrane protein</topology>
    </subcellularLocation>
</comment>
<feature type="transmembrane region" description="Helical" evidence="7">
    <location>
        <begin position="208"/>
        <end position="228"/>
    </location>
</feature>
<keyword evidence="11" id="KW-1185">Reference proteome</keyword>
<evidence type="ECO:0000313" key="11">
    <source>
        <dbReference type="Proteomes" id="UP000198828"/>
    </source>
</evidence>